<feature type="transmembrane region" description="Helical" evidence="1">
    <location>
        <begin position="190"/>
        <end position="211"/>
    </location>
</feature>
<name>A0A922SFE9_SPOEX</name>
<evidence type="ECO:0000313" key="2">
    <source>
        <dbReference type="EMBL" id="KAH9634893.1"/>
    </source>
</evidence>
<comment type="caution">
    <text evidence="2">The sequence shown here is derived from an EMBL/GenBank/DDBJ whole genome shotgun (WGS) entry which is preliminary data.</text>
</comment>
<dbReference type="Proteomes" id="UP000814243">
    <property type="component" value="Unassembled WGS sequence"/>
</dbReference>
<organism evidence="2 3">
    <name type="scientific">Spodoptera exigua</name>
    <name type="common">Beet armyworm</name>
    <name type="synonym">Noctua fulgens</name>
    <dbReference type="NCBI Taxonomy" id="7107"/>
    <lineage>
        <taxon>Eukaryota</taxon>
        <taxon>Metazoa</taxon>
        <taxon>Ecdysozoa</taxon>
        <taxon>Arthropoda</taxon>
        <taxon>Hexapoda</taxon>
        <taxon>Insecta</taxon>
        <taxon>Pterygota</taxon>
        <taxon>Neoptera</taxon>
        <taxon>Endopterygota</taxon>
        <taxon>Lepidoptera</taxon>
        <taxon>Glossata</taxon>
        <taxon>Ditrysia</taxon>
        <taxon>Noctuoidea</taxon>
        <taxon>Noctuidae</taxon>
        <taxon>Amphipyrinae</taxon>
        <taxon>Spodoptera</taxon>
    </lineage>
</organism>
<protein>
    <submittedName>
        <fullName evidence="2">Uncharacterized protein</fullName>
    </submittedName>
</protein>
<gene>
    <name evidence="2" type="ORF">HF086_017192</name>
</gene>
<evidence type="ECO:0000256" key="1">
    <source>
        <dbReference type="SAM" id="Phobius"/>
    </source>
</evidence>
<evidence type="ECO:0000313" key="3">
    <source>
        <dbReference type="Proteomes" id="UP000814243"/>
    </source>
</evidence>
<keyword evidence="1" id="KW-0812">Transmembrane</keyword>
<keyword evidence="1" id="KW-1133">Transmembrane helix</keyword>
<sequence length="271" mass="30781">MEEQDLRQCTAYGEDKFICISHQPVYNLHDEDAPCEAKVFSQQTSLSCLINDVTCKETWTKLHKPNLWLFTLCDKQLMRVICSDQVTPAVIDGTGIILLKPKCILQKKDATIITYNHLGSNVYMKPDIEVPTINSTINHIFDLGWKNAHLNIIEHDTETASEVMRINQQLEDIKHQEVLPKASDLSSHDIYHYSITSLLLGGLAVLALYFLRKRCRKVTPATDNTVKQKGKDNIAIGEEIDLQEVSNLRSVAPVHSGQGQQKKMFNFEEFI</sequence>
<keyword evidence="1" id="KW-0472">Membrane</keyword>
<reference evidence="2" key="1">
    <citation type="journal article" date="2021" name="G3 (Bethesda)">
        <title>Genome and transcriptome analysis of the beet armyworm Spodoptera exigua reveals targets for pest control. .</title>
        <authorList>
            <person name="Simon S."/>
            <person name="Breeschoten T."/>
            <person name="Jansen H.J."/>
            <person name="Dirks R.P."/>
            <person name="Schranz M.E."/>
            <person name="Ros V.I.D."/>
        </authorList>
    </citation>
    <scope>NUCLEOTIDE SEQUENCE</scope>
    <source>
        <strain evidence="2">TB_SE_WUR_2020</strain>
    </source>
</reference>
<accession>A0A922SFE9</accession>
<proteinExistence type="predicted"/>
<dbReference type="EMBL" id="JACEFF010000584">
    <property type="protein sequence ID" value="KAH9634893.1"/>
    <property type="molecule type" value="Genomic_DNA"/>
</dbReference>
<dbReference type="AlphaFoldDB" id="A0A922SFE9"/>